<evidence type="ECO:0000313" key="3">
    <source>
        <dbReference type="EMBL" id="PWN31630.1"/>
    </source>
</evidence>
<feature type="compositionally biased region" description="Basic and acidic residues" evidence="1">
    <location>
        <begin position="145"/>
        <end position="186"/>
    </location>
</feature>
<dbReference type="EMBL" id="KZ819607">
    <property type="protein sequence ID" value="PWN31630.1"/>
    <property type="molecule type" value="Genomic_DNA"/>
</dbReference>
<dbReference type="AlphaFoldDB" id="A0A316V292"/>
<dbReference type="Proteomes" id="UP000245771">
    <property type="component" value="Unassembled WGS sequence"/>
</dbReference>
<feature type="chain" id="PRO_5016437325" evidence="2">
    <location>
        <begin position="21"/>
        <end position="210"/>
    </location>
</feature>
<feature type="region of interest" description="Disordered" evidence="1">
    <location>
        <begin position="137"/>
        <end position="210"/>
    </location>
</feature>
<dbReference type="RefSeq" id="XP_025351932.1">
    <property type="nucleotide sequence ID" value="XM_025497963.1"/>
</dbReference>
<sequence length="210" mass="24799">MLLLQLNLFILLFVLRQTSSAQLDLDLNEPAIDSMNIDLNLPLEQHEESMTAPMKQTVQDSVPDQSRSTKPKRHRSKLKMKVYRDTFKAKLMTKPEDYEKFKTIKSQKAKDKYHNLNKAEKEELLLQKRLSYRKLMHSRKQQNPEYRKIDKRTQLRARIREGNPSEDDVRKHAELLKKDRIRDQNRKQAALNSAKKMPLVRTAPSNQPHS</sequence>
<reference evidence="3 4" key="1">
    <citation type="journal article" date="2018" name="Mol. Biol. Evol.">
        <title>Broad Genomic Sampling Reveals a Smut Pathogenic Ancestry of the Fungal Clade Ustilaginomycotina.</title>
        <authorList>
            <person name="Kijpornyongpan T."/>
            <person name="Mondo S.J."/>
            <person name="Barry K."/>
            <person name="Sandor L."/>
            <person name="Lee J."/>
            <person name="Lipzen A."/>
            <person name="Pangilinan J."/>
            <person name="LaButti K."/>
            <person name="Hainaut M."/>
            <person name="Henrissat B."/>
            <person name="Grigoriev I.V."/>
            <person name="Spatafora J.W."/>
            <person name="Aime M.C."/>
        </authorList>
    </citation>
    <scope>NUCLEOTIDE SEQUENCE [LARGE SCALE GENOMIC DNA]</scope>
    <source>
        <strain evidence="3 4">MCA 3882</strain>
    </source>
</reference>
<protein>
    <submittedName>
        <fullName evidence="3">Uncharacterized protein</fullName>
    </submittedName>
</protein>
<dbReference type="InParanoid" id="A0A316V292"/>
<evidence type="ECO:0000256" key="1">
    <source>
        <dbReference type="SAM" id="MobiDB-lite"/>
    </source>
</evidence>
<name>A0A316V292_9BASI</name>
<evidence type="ECO:0000256" key="2">
    <source>
        <dbReference type="SAM" id="SignalP"/>
    </source>
</evidence>
<keyword evidence="4" id="KW-1185">Reference proteome</keyword>
<feature type="compositionally biased region" description="Polar residues" evidence="1">
    <location>
        <begin position="54"/>
        <end position="68"/>
    </location>
</feature>
<accession>A0A316V292</accession>
<organism evidence="3 4">
    <name type="scientific">Meira miltonrushii</name>
    <dbReference type="NCBI Taxonomy" id="1280837"/>
    <lineage>
        <taxon>Eukaryota</taxon>
        <taxon>Fungi</taxon>
        <taxon>Dikarya</taxon>
        <taxon>Basidiomycota</taxon>
        <taxon>Ustilaginomycotina</taxon>
        <taxon>Exobasidiomycetes</taxon>
        <taxon>Exobasidiales</taxon>
        <taxon>Brachybasidiaceae</taxon>
        <taxon>Meira</taxon>
    </lineage>
</organism>
<proteinExistence type="predicted"/>
<keyword evidence="2" id="KW-0732">Signal</keyword>
<feature type="region of interest" description="Disordered" evidence="1">
    <location>
        <begin position="48"/>
        <end position="76"/>
    </location>
</feature>
<evidence type="ECO:0000313" key="4">
    <source>
        <dbReference type="Proteomes" id="UP000245771"/>
    </source>
</evidence>
<dbReference type="OrthoDB" id="10597317at2759"/>
<gene>
    <name evidence="3" type="ORF">FA14DRAFT_158442</name>
</gene>
<dbReference type="GeneID" id="37019744"/>
<feature type="signal peptide" evidence="2">
    <location>
        <begin position="1"/>
        <end position="20"/>
    </location>
</feature>